<dbReference type="FunFam" id="3.30.40.10:FF:000115">
    <property type="entry name" value="probable E3 ubiquitin-protein ligase LOG2"/>
    <property type="match status" value="1"/>
</dbReference>
<dbReference type="SUPFAM" id="SSF57850">
    <property type="entry name" value="RING/U-box"/>
    <property type="match status" value="1"/>
</dbReference>
<dbReference type="Proteomes" id="UP000593562">
    <property type="component" value="Unassembled WGS sequence"/>
</dbReference>
<dbReference type="InterPro" id="IPR058981">
    <property type="entry name" value="MGRN1/RNF157-like_N"/>
</dbReference>
<dbReference type="InParanoid" id="A0A7J7DEJ7"/>
<evidence type="ECO:0000256" key="10">
    <source>
        <dbReference type="ARBA" id="ARBA00023288"/>
    </source>
</evidence>
<dbReference type="Gene3D" id="3.30.40.10">
    <property type="entry name" value="Zinc/RING finger domain, C3HC4 (zinc finger)"/>
    <property type="match status" value="1"/>
</dbReference>
<dbReference type="AlphaFoldDB" id="A0A7J7DEJ7"/>
<keyword evidence="16" id="KW-1185">Reference proteome</keyword>
<name>A0A7J7DEJ7_TRIWF</name>
<evidence type="ECO:0000313" key="16">
    <source>
        <dbReference type="Proteomes" id="UP000593562"/>
    </source>
</evidence>
<evidence type="ECO:0000256" key="8">
    <source>
        <dbReference type="ARBA" id="ARBA00022786"/>
    </source>
</evidence>
<dbReference type="GO" id="GO:0061630">
    <property type="term" value="F:ubiquitin protein ligase activity"/>
    <property type="evidence" value="ECO:0007669"/>
    <property type="project" value="UniProtKB-EC"/>
</dbReference>
<evidence type="ECO:0000313" key="15">
    <source>
        <dbReference type="EMBL" id="KAF5744699.1"/>
    </source>
</evidence>
<dbReference type="PROSITE" id="PS50089">
    <property type="entry name" value="ZF_RING_2"/>
    <property type="match status" value="1"/>
</dbReference>
<feature type="region of interest" description="Disordered" evidence="13">
    <location>
        <begin position="1"/>
        <end position="32"/>
    </location>
</feature>
<dbReference type="Pfam" id="PF13920">
    <property type="entry name" value="zf-C3HC4_3"/>
    <property type="match status" value="1"/>
</dbReference>
<gene>
    <name evidence="15" type="ORF">HS088_TW07G00278</name>
</gene>
<keyword evidence="7 12" id="KW-0863">Zinc-finger</keyword>
<dbReference type="GO" id="GO:0016567">
    <property type="term" value="P:protein ubiquitination"/>
    <property type="evidence" value="ECO:0007669"/>
    <property type="project" value="TreeGrafter"/>
</dbReference>
<dbReference type="SMART" id="SM00184">
    <property type="entry name" value="RING"/>
    <property type="match status" value="1"/>
</dbReference>
<comment type="caution">
    <text evidence="15">The sequence shown here is derived from an EMBL/GenBank/DDBJ whole genome shotgun (WGS) entry which is preliminary data.</text>
</comment>
<evidence type="ECO:0000256" key="2">
    <source>
        <dbReference type="ARBA" id="ARBA00004906"/>
    </source>
</evidence>
<evidence type="ECO:0000256" key="5">
    <source>
        <dbReference type="ARBA" id="ARBA00022707"/>
    </source>
</evidence>
<dbReference type="InterPro" id="IPR045194">
    <property type="entry name" value="MGRN1/RNF157-like"/>
</dbReference>
<evidence type="ECO:0000256" key="1">
    <source>
        <dbReference type="ARBA" id="ARBA00000900"/>
    </source>
</evidence>
<reference evidence="15 16" key="1">
    <citation type="journal article" date="2020" name="Nat. Commun.">
        <title>Genome of Tripterygium wilfordii and identification of cytochrome P450 involved in triptolide biosynthesis.</title>
        <authorList>
            <person name="Tu L."/>
            <person name="Su P."/>
            <person name="Zhang Z."/>
            <person name="Gao L."/>
            <person name="Wang J."/>
            <person name="Hu T."/>
            <person name="Zhou J."/>
            <person name="Zhang Y."/>
            <person name="Zhao Y."/>
            <person name="Liu Y."/>
            <person name="Song Y."/>
            <person name="Tong Y."/>
            <person name="Lu Y."/>
            <person name="Yang J."/>
            <person name="Xu C."/>
            <person name="Jia M."/>
            <person name="Peters R.J."/>
            <person name="Huang L."/>
            <person name="Gao W."/>
        </authorList>
    </citation>
    <scope>NUCLEOTIDE SEQUENCE [LARGE SCALE GENOMIC DNA]</scope>
    <source>
        <strain evidence="16">cv. XIE 37</strain>
        <tissue evidence="15">Leaf</tissue>
    </source>
</reference>
<comment type="catalytic activity">
    <reaction evidence="1">
        <text>S-ubiquitinyl-[E2 ubiquitin-conjugating enzyme]-L-cysteine + [acceptor protein]-L-lysine = [E2 ubiquitin-conjugating enzyme]-L-cysteine + N(6)-ubiquitinyl-[acceptor protein]-L-lysine.</text>
        <dbReference type="EC" id="2.3.2.27"/>
    </reaction>
</comment>
<dbReference type="Pfam" id="PF26192">
    <property type="entry name" value="RNF157-like_N"/>
    <property type="match status" value="1"/>
</dbReference>
<dbReference type="InterPro" id="IPR013083">
    <property type="entry name" value="Znf_RING/FYVE/PHD"/>
</dbReference>
<dbReference type="PANTHER" id="PTHR22996:SF0">
    <property type="entry name" value="RE60872P-RELATED"/>
    <property type="match status" value="1"/>
</dbReference>
<keyword evidence="9" id="KW-0862">Zinc</keyword>
<keyword evidence="10" id="KW-0449">Lipoprotein</keyword>
<sequence length="342" mass="38098">MGNTASYRRSQHQNHPRPPHPPPPPQPEITGNQFVFAAASPYPSQYPQPQYLSPNFPPRYHQYPSGYYAPPYGYHRPPGGHYPFGNMPPPPPYVENQKAVTIRNDVNIKKETLTLEPDEDHPGKFLLAFTFDATAPGSITVVFFVKEGEECNLTALREDILKPVTTSFQQGLGQKFRQPSGSGIDFSMFDETELKNESGAEVYPVAVKAESCPLSQSGSEGNPANPTGNSQITLAVFEKKESGEYQVRVRKQILWVNKMRYELQEIYGIGNALDDDSGENDNGKECIVCLTEPRDTAVLPCRHMCMCSGCAKVLRFQTDKCPICRQPVEHMLEIKVNSGASE</sequence>
<dbReference type="InterPro" id="IPR001841">
    <property type="entry name" value="Znf_RING"/>
</dbReference>
<dbReference type="EMBL" id="JAAARO010000007">
    <property type="protein sequence ID" value="KAF5744699.1"/>
    <property type="molecule type" value="Genomic_DNA"/>
</dbReference>
<accession>A0A7J7DEJ7</accession>
<comment type="similarity">
    <text evidence="11">Belongs to the RING-type zinc finger family. LOG2 subfamily.</text>
</comment>
<keyword evidence="8" id="KW-0833">Ubl conjugation pathway</keyword>
<evidence type="ECO:0000256" key="6">
    <source>
        <dbReference type="ARBA" id="ARBA00022723"/>
    </source>
</evidence>
<evidence type="ECO:0000259" key="14">
    <source>
        <dbReference type="PROSITE" id="PS50089"/>
    </source>
</evidence>
<dbReference type="CDD" id="cd16789">
    <property type="entry name" value="mRING-HC-C3HC5_MGRN1-like"/>
    <property type="match status" value="1"/>
</dbReference>
<feature type="domain" description="RING-type" evidence="14">
    <location>
        <begin position="286"/>
        <end position="325"/>
    </location>
</feature>
<dbReference type="EC" id="2.3.2.27" evidence="3"/>
<evidence type="ECO:0000256" key="12">
    <source>
        <dbReference type="PROSITE-ProRule" id="PRU00175"/>
    </source>
</evidence>
<feature type="compositionally biased region" description="Basic residues" evidence="13">
    <location>
        <begin position="9"/>
        <end position="18"/>
    </location>
</feature>
<evidence type="ECO:0000256" key="9">
    <source>
        <dbReference type="ARBA" id="ARBA00022833"/>
    </source>
</evidence>
<keyword evidence="6" id="KW-0479">Metal-binding</keyword>
<evidence type="ECO:0000256" key="3">
    <source>
        <dbReference type="ARBA" id="ARBA00012483"/>
    </source>
</evidence>
<proteinExistence type="inferred from homology"/>
<evidence type="ECO:0000256" key="11">
    <source>
        <dbReference type="ARBA" id="ARBA00025721"/>
    </source>
</evidence>
<keyword evidence="5" id="KW-0519">Myristate</keyword>
<evidence type="ECO:0000256" key="4">
    <source>
        <dbReference type="ARBA" id="ARBA00022679"/>
    </source>
</evidence>
<dbReference type="PANTHER" id="PTHR22996">
    <property type="entry name" value="MAHOGUNIN"/>
    <property type="match status" value="1"/>
</dbReference>
<protein>
    <recommendedName>
        <fullName evidence="3">RING-type E3 ubiquitin transferase</fullName>
        <ecNumber evidence="3">2.3.2.27</ecNumber>
    </recommendedName>
</protein>
<evidence type="ECO:0000256" key="7">
    <source>
        <dbReference type="ARBA" id="ARBA00022771"/>
    </source>
</evidence>
<keyword evidence="4" id="KW-0808">Transferase</keyword>
<comment type="pathway">
    <text evidence="2">Protein modification; protein ubiquitination.</text>
</comment>
<organism evidence="15 16">
    <name type="scientific">Tripterygium wilfordii</name>
    <name type="common">Thunder God vine</name>
    <dbReference type="NCBI Taxonomy" id="458696"/>
    <lineage>
        <taxon>Eukaryota</taxon>
        <taxon>Viridiplantae</taxon>
        <taxon>Streptophyta</taxon>
        <taxon>Embryophyta</taxon>
        <taxon>Tracheophyta</taxon>
        <taxon>Spermatophyta</taxon>
        <taxon>Magnoliopsida</taxon>
        <taxon>eudicotyledons</taxon>
        <taxon>Gunneridae</taxon>
        <taxon>Pentapetalae</taxon>
        <taxon>rosids</taxon>
        <taxon>fabids</taxon>
        <taxon>Celastrales</taxon>
        <taxon>Celastraceae</taxon>
        <taxon>Tripterygium</taxon>
    </lineage>
</organism>
<dbReference type="GO" id="GO:0008270">
    <property type="term" value="F:zinc ion binding"/>
    <property type="evidence" value="ECO:0007669"/>
    <property type="project" value="UniProtKB-KW"/>
</dbReference>
<dbReference type="InterPro" id="IPR045195">
    <property type="entry name" value="LOG2-like_mRING_C3HC5"/>
</dbReference>
<evidence type="ECO:0000256" key="13">
    <source>
        <dbReference type="SAM" id="MobiDB-lite"/>
    </source>
</evidence>
<dbReference type="OrthoDB" id="1711136at2759"/>